<dbReference type="PROSITE" id="PS50835">
    <property type="entry name" value="IG_LIKE"/>
    <property type="match status" value="4"/>
</dbReference>
<dbReference type="OrthoDB" id="6162882at2759"/>
<dbReference type="SMART" id="SM00408">
    <property type="entry name" value="IGc2"/>
    <property type="match status" value="3"/>
</dbReference>
<keyword evidence="5" id="KW-0393">Immunoglobulin domain</keyword>
<evidence type="ECO:0000256" key="1">
    <source>
        <dbReference type="ARBA" id="ARBA00004479"/>
    </source>
</evidence>
<name>A0A6J8CHA8_MYTCO</name>
<dbReference type="GO" id="GO:0005911">
    <property type="term" value="C:cell-cell junction"/>
    <property type="evidence" value="ECO:0007669"/>
    <property type="project" value="TreeGrafter"/>
</dbReference>
<dbReference type="InterPro" id="IPR003598">
    <property type="entry name" value="Ig_sub2"/>
</dbReference>
<dbReference type="Pfam" id="PF13895">
    <property type="entry name" value="Ig_2"/>
    <property type="match status" value="2"/>
</dbReference>
<evidence type="ECO:0000259" key="6">
    <source>
        <dbReference type="PROSITE" id="PS50835"/>
    </source>
</evidence>
<comment type="subcellular location">
    <subcellularLocation>
        <location evidence="1">Membrane</location>
        <topology evidence="1">Single-pass type I membrane protein</topology>
    </subcellularLocation>
</comment>
<dbReference type="SMART" id="SM00409">
    <property type="entry name" value="IG"/>
    <property type="match status" value="4"/>
</dbReference>
<keyword evidence="3" id="KW-1015">Disulfide bond</keyword>
<dbReference type="PANTHER" id="PTHR11640:SF31">
    <property type="entry name" value="IRREGULAR CHIASM C-ROUGHEST PROTEIN-RELATED"/>
    <property type="match status" value="1"/>
</dbReference>
<sequence>MVDPLRGVSLTPNGTITRIESETQSFQCSARSLPIASLSWRLNGSLLPASSLPVTTNDTITSFYTYTARKADHGKKLSCTAIHISASFTEDALLNVLYRPIVTVYPNFNPFRVLENTRNIQLACIVSDANPAVTSFKWNKNYSTISREANYTIPTVNRLHAGNYTCRADNSVGDSDLSAAIQLDVLYGAEVLTINKTEVAEGTQLLITCDGQSNPSVTDNDVIWTKQNNNTFSMKGKQLVVRNVNRVDSGTYMCSVMTELIPSIGQSLNVTMRTTVDVDVLYRPSVTIYPNYTMYNVIENTSSLKLRCTVVDANPAATSYRWYTNGSLIDGTAASFTVENVRRSHTGRYTCIATNNVGSSDLSAAVQLIVMCKFE</sequence>
<dbReference type="CDD" id="cd00096">
    <property type="entry name" value="Ig"/>
    <property type="match status" value="2"/>
</dbReference>
<accession>A0A6J8CHA8</accession>
<dbReference type="InterPro" id="IPR013783">
    <property type="entry name" value="Ig-like_fold"/>
</dbReference>
<dbReference type="GO" id="GO:0098609">
    <property type="term" value="P:cell-cell adhesion"/>
    <property type="evidence" value="ECO:0007669"/>
    <property type="project" value="TreeGrafter"/>
</dbReference>
<dbReference type="EMBL" id="CACVKT020005396">
    <property type="protein sequence ID" value="CAC5394886.1"/>
    <property type="molecule type" value="Genomic_DNA"/>
</dbReference>
<dbReference type="Gene3D" id="2.60.40.10">
    <property type="entry name" value="Immunoglobulins"/>
    <property type="match status" value="4"/>
</dbReference>
<dbReference type="Pfam" id="PF08205">
    <property type="entry name" value="C2-set_2"/>
    <property type="match status" value="1"/>
</dbReference>
<keyword evidence="8" id="KW-1185">Reference proteome</keyword>
<feature type="domain" description="Ig-like" evidence="6">
    <location>
        <begin position="100"/>
        <end position="182"/>
    </location>
</feature>
<evidence type="ECO:0000256" key="4">
    <source>
        <dbReference type="ARBA" id="ARBA00023180"/>
    </source>
</evidence>
<dbReference type="GO" id="GO:0005886">
    <property type="term" value="C:plasma membrane"/>
    <property type="evidence" value="ECO:0007669"/>
    <property type="project" value="TreeGrafter"/>
</dbReference>
<dbReference type="GO" id="GO:0050839">
    <property type="term" value="F:cell adhesion molecule binding"/>
    <property type="evidence" value="ECO:0007669"/>
    <property type="project" value="TreeGrafter"/>
</dbReference>
<dbReference type="InterPro" id="IPR051275">
    <property type="entry name" value="Cell_adhesion_signaling"/>
</dbReference>
<keyword evidence="2" id="KW-0472">Membrane</keyword>
<feature type="domain" description="Ig-like" evidence="6">
    <location>
        <begin position="284"/>
        <end position="367"/>
    </location>
</feature>
<protein>
    <recommendedName>
        <fullName evidence="6">Ig-like domain-containing protein</fullName>
    </recommendedName>
</protein>
<feature type="domain" description="Ig-like" evidence="6">
    <location>
        <begin position="4"/>
        <end position="95"/>
    </location>
</feature>
<gene>
    <name evidence="7" type="ORF">MCOR_29603</name>
</gene>
<dbReference type="InterPro" id="IPR007110">
    <property type="entry name" value="Ig-like_dom"/>
</dbReference>
<dbReference type="InterPro" id="IPR003599">
    <property type="entry name" value="Ig_sub"/>
</dbReference>
<reference evidence="7 8" key="1">
    <citation type="submission" date="2020-06" db="EMBL/GenBank/DDBJ databases">
        <authorList>
            <person name="Li R."/>
            <person name="Bekaert M."/>
        </authorList>
    </citation>
    <scope>NUCLEOTIDE SEQUENCE [LARGE SCALE GENOMIC DNA]</scope>
    <source>
        <strain evidence="8">wild</strain>
    </source>
</reference>
<evidence type="ECO:0000256" key="5">
    <source>
        <dbReference type="ARBA" id="ARBA00023319"/>
    </source>
</evidence>
<organism evidence="7 8">
    <name type="scientific">Mytilus coruscus</name>
    <name type="common">Sea mussel</name>
    <dbReference type="NCBI Taxonomy" id="42192"/>
    <lineage>
        <taxon>Eukaryota</taxon>
        <taxon>Metazoa</taxon>
        <taxon>Spiralia</taxon>
        <taxon>Lophotrochozoa</taxon>
        <taxon>Mollusca</taxon>
        <taxon>Bivalvia</taxon>
        <taxon>Autobranchia</taxon>
        <taxon>Pteriomorphia</taxon>
        <taxon>Mytilida</taxon>
        <taxon>Mytiloidea</taxon>
        <taxon>Mytilidae</taxon>
        <taxon>Mytilinae</taxon>
        <taxon>Mytilus</taxon>
    </lineage>
</organism>
<evidence type="ECO:0000256" key="3">
    <source>
        <dbReference type="ARBA" id="ARBA00023157"/>
    </source>
</evidence>
<dbReference type="SUPFAM" id="SSF48726">
    <property type="entry name" value="Immunoglobulin"/>
    <property type="match status" value="4"/>
</dbReference>
<evidence type="ECO:0000313" key="8">
    <source>
        <dbReference type="Proteomes" id="UP000507470"/>
    </source>
</evidence>
<dbReference type="PANTHER" id="PTHR11640">
    <property type="entry name" value="NEPHRIN"/>
    <property type="match status" value="1"/>
</dbReference>
<evidence type="ECO:0000256" key="2">
    <source>
        <dbReference type="ARBA" id="ARBA00023136"/>
    </source>
</evidence>
<dbReference type="InterPro" id="IPR036179">
    <property type="entry name" value="Ig-like_dom_sf"/>
</dbReference>
<dbReference type="AlphaFoldDB" id="A0A6J8CHA8"/>
<keyword evidence="4" id="KW-0325">Glycoprotein</keyword>
<feature type="domain" description="Ig-like" evidence="6">
    <location>
        <begin position="189"/>
        <end position="271"/>
    </location>
</feature>
<proteinExistence type="predicted"/>
<evidence type="ECO:0000313" key="7">
    <source>
        <dbReference type="EMBL" id="CAC5394886.1"/>
    </source>
</evidence>
<dbReference type="Pfam" id="PF13927">
    <property type="entry name" value="Ig_3"/>
    <property type="match status" value="1"/>
</dbReference>
<dbReference type="Proteomes" id="UP000507470">
    <property type="component" value="Unassembled WGS sequence"/>
</dbReference>
<dbReference type="InterPro" id="IPR013162">
    <property type="entry name" value="CD80_C2-set"/>
</dbReference>